<comment type="caution">
    <text evidence="1">The sequence shown here is derived from an EMBL/GenBank/DDBJ whole genome shotgun (WGS) entry which is preliminary data.</text>
</comment>
<protein>
    <submittedName>
        <fullName evidence="1">Uncharacterized protein</fullName>
    </submittedName>
</protein>
<evidence type="ECO:0000313" key="2">
    <source>
        <dbReference type="Proteomes" id="UP000192796"/>
    </source>
</evidence>
<organism evidence="1 2">
    <name type="scientific">Niastella vici</name>
    <dbReference type="NCBI Taxonomy" id="1703345"/>
    <lineage>
        <taxon>Bacteria</taxon>
        <taxon>Pseudomonadati</taxon>
        <taxon>Bacteroidota</taxon>
        <taxon>Chitinophagia</taxon>
        <taxon>Chitinophagales</taxon>
        <taxon>Chitinophagaceae</taxon>
        <taxon>Niastella</taxon>
    </lineage>
</organism>
<gene>
    <name evidence="1" type="ORF">A3860_31460</name>
</gene>
<dbReference type="Proteomes" id="UP000192796">
    <property type="component" value="Unassembled WGS sequence"/>
</dbReference>
<evidence type="ECO:0000313" key="1">
    <source>
        <dbReference type="EMBL" id="OQP61780.1"/>
    </source>
</evidence>
<dbReference type="STRING" id="1703345.A3860_31460"/>
<accession>A0A1V9FTX5</accession>
<keyword evidence="2" id="KW-1185">Reference proteome</keyword>
<proteinExistence type="predicted"/>
<dbReference type="EMBL" id="LVYD01000056">
    <property type="protein sequence ID" value="OQP61780.1"/>
    <property type="molecule type" value="Genomic_DNA"/>
</dbReference>
<reference evidence="1 2" key="1">
    <citation type="submission" date="2016-03" db="EMBL/GenBank/DDBJ databases">
        <title>Niastella vici sp. nov., isolated from farmland soil.</title>
        <authorList>
            <person name="Chen L."/>
            <person name="Wang D."/>
            <person name="Yang S."/>
            <person name="Wang G."/>
        </authorList>
    </citation>
    <scope>NUCLEOTIDE SEQUENCE [LARGE SCALE GENOMIC DNA]</scope>
    <source>
        <strain evidence="1 2">DJ57</strain>
    </source>
</reference>
<dbReference type="RefSeq" id="WP_081150563.1">
    <property type="nucleotide sequence ID" value="NZ_LVYD01000056.1"/>
</dbReference>
<name>A0A1V9FTX5_9BACT</name>
<sequence length="192" mass="22608">MRILLLIGTLIIFLKAQSQDKYYDTYTVDTITLTDIHFKKVVSYQINSVTFFVNYEDYKNELYICWKRYHDGMKGTKREKRRGEYINPDYEPRWKIIDSVYQLLKKQVTTQDTIFLTQKIFDKVGLGALNSFFPDMIEKNNCAIFGSDNKRHFIIIRHKGSKKTGNFTGTGGRVYFLPGQKKYFIGAMDWVS</sequence>
<dbReference type="AlphaFoldDB" id="A0A1V9FTX5"/>